<proteinExistence type="predicted"/>
<accession>A0A109LLL4</accession>
<dbReference type="Proteomes" id="UP000061348">
    <property type="component" value="Unassembled WGS sequence"/>
</dbReference>
<dbReference type="PATRIC" id="fig|294.194.peg.631"/>
<protein>
    <submittedName>
        <fullName evidence="1">Uncharacterized protein</fullName>
    </submittedName>
</protein>
<sequence>MVATGQVQDLLRRVRRFDPHRLDLSVGVTFLPAFAQQPAKGGMGATGADVDVLSDAAQRDDALFLAILRTQQYPGGNGVAG</sequence>
<dbReference type="AlphaFoldDB" id="A0A109LLL4"/>
<gene>
    <name evidence="1" type="ORF">PFLmoz3_00562</name>
</gene>
<organism evidence="1 2">
    <name type="scientific">Pseudomonas fluorescens</name>
    <dbReference type="NCBI Taxonomy" id="294"/>
    <lineage>
        <taxon>Bacteria</taxon>
        <taxon>Pseudomonadati</taxon>
        <taxon>Pseudomonadota</taxon>
        <taxon>Gammaproteobacteria</taxon>
        <taxon>Pseudomonadales</taxon>
        <taxon>Pseudomonadaceae</taxon>
        <taxon>Pseudomonas</taxon>
    </lineage>
</organism>
<evidence type="ECO:0000313" key="1">
    <source>
        <dbReference type="EMBL" id="KWV89725.1"/>
    </source>
</evidence>
<comment type="caution">
    <text evidence="1">The sequence shown here is derived from an EMBL/GenBank/DDBJ whole genome shotgun (WGS) entry which is preliminary data.</text>
</comment>
<evidence type="ECO:0000313" key="2">
    <source>
        <dbReference type="Proteomes" id="UP000061348"/>
    </source>
</evidence>
<dbReference type="EMBL" id="LCYA01000018">
    <property type="protein sequence ID" value="KWV89725.1"/>
    <property type="molecule type" value="Genomic_DNA"/>
</dbReference>
<name>A0A109LLL4_PSEFL</name>
<reference evidence="1 2" key="1">
    <citation type="submission" date="2015-05" db="EMBL/GenBank/DDBJ databases">
        <title>A genomic and transcriptomic approach to investigate the blue pigment phenotype in Pseudomonas fluorescens.</title>
        <authorList>
            <person name="Andreani N.A."/>
            <person name="Cardazzo B."/>
        </authorList>
    </citation>
    <scope>NUCLEOTIDE SEQUENCE [LARGE SCALE GENOMIC DNA]</scope>
    <source>
        <strain evidence="1 2">Ps_22</strain>
    </source>
</reference>